<proteinExistence type="predicted"/>
<feature type="domain" description="Carboxymuconolactone decarboxylase-like" evidence="1">
    <location>
        <begin position="16"/>
        <end position="98"/>
    </location>
</feature>
<name>A0A1X4NHC1_9RHOB</name>
<dbReference type="Gene3D" id="1.20.1290.10">
    <property type="entry name" value="AhpD-like"/>
    <property type="match status" value="1"/>
</dbReference>
<organism evidence="2 3">
    <name type="scientific">Marivita geojedonensis</name>
    <dbReference type="NCBI Taxonomy" id="1123756"/>
    <lineage>
        <taxon>Bacteria</taxon>
        <taxon>Pseudomonadati</taxon>
        <taxon>Pseudomonadota</taxon>
        <taxon>Alphaproteobacteria</taxon>
        <taxon>Rhodobacterales</taxon>
        <taxon>Roseobacteraceae</taxon>
        <taxon>Marivita</taxon>
    </lineage>
</organism>
<dbReference type="InterPro" id="IPR029032">
    <property type="entry name" value="AhpD-like"/>
</dbReference>
<dbReference type="GO" id="GO:0051920">
    <property type="term" value="F:peroxiredoxin activity"/>
    <property type="evidence" value="ECO:0007669"/>
    <property type="project" value="InterPro"/>
</dbReference>
<dbReference type="AlphaFoldDB" id="A0A1X4NHC1"/>
<evidence type="ECO:0000259" key="1">
    <source>
        <dbReference type="Pfam" id="PF02627"/>
    </source>
</evidence>
<comment type="caution">
    <text evidence="2">The sequence shown here is derived from an EMBL/GenBank/DDBJ whole genome shotgun (WGS) entry which is preliminary data.</text>
</comment>
<sequence>MQDTLKRLDVMQRETPETFSGFNQMGRAAKTNGALDEKTKELIALGIAISTRCDSCIAFHVKSLVRLRTTREEFCEALAMIAYMGGGPSVAFSAKALEAYDEFTGGPAGSSV</sequence>
<dbReference type="InterPro" id="IPR004675">
    <property type="entry name" value="AhpD_core"/>
</dbReference>
<dbReference type="EMBL" id="JFKC01000022">
    <property type="protein sequence ID" value="OSQ46812.1"/>
    <property type="molecule type" value="Genomic_DNA"/>
</dbReference>
<dbReference type="PANTHER" id="PTHR33930:SF2">
    <property type="entry name" value="BLR3452 PROTEIN"/>
    <property type="match status" value="1"/>
</dbReference>
<keyword evidence="3" id="KW-1185">Reference proteome</keyword>
<dbReference type="NCBIfam" id="TIGR00778">
    <property type="entry name" value="ahpD_dom"/>
    <property type="match status" value="1"/>
</dbReference>
<evidence type="ECO:0000313" key="3">
    <source>
        <dbReference type="Proteomes" id="UP000193926"/>
    </source>
</evidence>
<dbReference type="Pfam" id="PF02627">
    <property type="entry name" value="CMD"/>
    <property type="match status" value="1"/>
</dbReference>
<dbReference type="SUPFAM" id="SSF69118">
    <property type="entry name" value="AhpD-like"/>
    <property type="match status" value="1"/>
</dbReference>
<accession>A0A1X4NHC1</accession>
<protein>
    <submittedName>
        <fullName evidence="2">Carboxymuconolactone decarboxylase</fullName>
    </submittedName>
</protein>
<dbReference type="PANTHER" id="PTHR33930">
    <property type="entry name" value="ALKYL HYDROPEROXIDE REDUCTASE AHPD"/>
    <property type="match status" value="1"/>
</dbReference>
<reference evidence="2 3" key="1">
    <citation type="submission" date="2014-03" db="EMBL/GenBank/DDBJ databases">
        <title>The draft genome sequence of Marivita geojedonensis KCTC 23882.</title>
        <authorList>
            <person name="Lai Q."/>
            <person name="Shao Z."/>
        </authorList>
    </citation>
    <scope>NUCLEOTIDE SEQUENCE [LARGE SCALE GENOMIC DNA]</scope>
    <source>
        <strain evidence="2 3">DPG-138</strain>
    </source>
</reference>
<dbReference type="STRING" id="1123756.MGEO_16835"/>
<gene>
    <name evidence="2" type="ORF">MGEO_16835</name>
</gene>
<evidence type="ECO:0000313" key="2">
    <source>
        <dbReference type="EMBL" id="OSQ46812.1"/>
    </source>
</evidence>
<dbReference type="Proteomes" id="UP000193926">
    <property type="component" value="Unassembled WGS sequence"/>
</dbReference>
<dbReference type="InterPro" id="IPR003779">
    <property type="entry name" value="CMD-like"/>
</dbReference>